<name>A0ACB9LJU2_9MYRT</name>
<reference evidence="2" key="1">
    <citation type="journal article" date="2023" name="Front. Plant Sci.">
        <title>Chromosomal-level genome assembly of Melastoma candidum provides insights into trichome evolution.</title>
        <authorList>
            <person name="Zhong Y."/>
            <person name="Wu W."/>
            <person name="Sun C."/>
            <person name="Zou P."/>
            <person name="Liu Y."/>
            <person name="Dai S."/>
            <person name="Zhou R."/>
        </authorList>
    </citation>
    <scope>NUCLEOTIDE SEQUENCE [LARGE SCALE GENOMIC DNA]</scope>
</reference>
<keyword evidence="2" id="KW-1185">Reference proteome</keyword>
<gene>
    <name evidence="1" type="ORF">MLD38_036493</name>
</gene>
<evidence type="ECO:0000313" key="1">
    <source>
        <dbReference type="EMBL" id="KAI4311610.1"/>
    </source>
</evidence>
<dbReference type="Proteomes" id="UP001057402">
    <property type="component" value="Chromosome 11"/>
</dbReference>
<organism evidence="1 2">
    <name type="scientific">Melastoma candidum</name>
    <dbReference type="NCBI Taxonomy" id="119954"/>
    <lineage>
        <taxon>Eukaryota</taxon>
        <taxon>Viridiplantae</taxon>
        <taxon>Streptophyta</taxon>
        <taxon>Embryophyta</taxon>
        <taxon>Tracheophyta</taxon>
        <taxon>Spermatophyta</taxon>
        <taxon>Magnoliopsida</taxon>
        <taxon>eudicotyledons</taxon>
        <taxon>Gunneridae</taxon>
        <taxon>Pentapetalae</taxon>
        <taxon>rosids</taxon>
        <taxon>malvids</taxon>
        <taxon>Myrtales</taxon>
        <taxon>Melastomataceae</taxon>
        <taxon>Melastomatoideae</taxon>
        <taxon>Melastomateae</taxon>
        <taxon>Melastoma</taxon>
    </lineage>
</organism>
<evidence type="ECO:0000313" key="2">
    <source>
        <dbReference type="Proteomes" id="UP001057402"/>
    </source>
</evidence>
<proteinExistence type="predicted"/>
<comment type="caution">
    <text evidence="1">The sequence shown here is derived from an EMBL/GenBank/DDBJ whole genome shotgun (WGS) entry which is preliminary data.</text>
</comment>
<protein>
    <submittedName>
        <fullName evidence="1">Uncharacterized protein</fullName>
    </submittedName>
</protein>
<accession>A0ACB9LJU2</accession>
<dbReference type="EMBL" id="CM042890">
    <property type="protein sequence ID" value="KAI4311610.1"/>
    <property type="molecule type" value="Genomic_DNA"/>
</dbReference>
<sequence length="247" mass="26859">MTTTTSSPEAAAATTPQSIRITPGLTLTLTAPTTHNSAVTGVSLTGTWLWPSSLLLAHYLSSHVPPSSLVDKSVLELGAGYSGLPGLTAAGLGARHVTLTDTPEIIPLLMQNVGENVASNSLGIVEVRSLVWGEEAEEHDEEDFKHGDGKYDVVLMSDVFYDVGMMEKLGRMLRRVCGEMTRALGVIQLRQWTWECLAELEKEGLELVELGKFGCCLELWTGLEGTDGERFSVYEFIKKKEDDKTAD</sequence>